<accession>A0A179HQH3</accession>
<evidence type="ECO:0000256" key="7">
    <source>
        <dbReference type="SAM" id="MobiDB-lite"/>
    </source>
</evidence>
<keyword evidence="13" id="KW-1185">Reference proteome</keyword>
<evidence type="ECO:0000256" key="4">
    <source>
        <dbReference type="ARBA" id="ARBA00023163"/>
    </source>
</evidence>
<feature type="compositionally biased region" description="Polar residues" evidence="7">
    <location>
        <begin position="109"/>
        <end position="123"/>
    </location>
</feature>
<gene>
    <name evidence="10" type="ORF">Purlil1_6566</name>
    <name evidence="11" type="ORF">VFPFJ_03984</name>
</gene>
<dbReference type="Pfam" id="PF00096">
    <property type="entry name" value="zf-C2H2"/>
    <property type="match status" value="1"/>
</dbReference>
<dbReference type="SUPFAM" id="SSF57701">
    <property type="entry name" value="Zn2/Cys6 DNA-binding domain"/>
    <property type="match status" value="1"/>
</dbReference>
<evidence type="ECO:0000313" key="12">
    <source>
        <dbReference type="Proteomes" id="UP000078340"/>
    </source>
</evidence>
<sequence length="739" mass="81794">MMSRAPAAADRHVCDCGKSFLRKEHLRRHQATHSGPTFSCIVCGRSFSRSDLLRRHAAIHGSAAAVPDSRRGRACDTCHANKTRCDGGKQCSLCAKRGVDCTYGRRETASVSTQPSRTGSGSRSPVDRAGLTSASASTSATVSPPSTASDPVAPPSGPFSLAAPEAAHGNGSHHEGFTTRSALQAILRAAAARCSVTAPTQLPSPLTVPESWLTACTESYLSTFHNRWPIVHGPSFDQATDPVLLVASIVMINSWLHYDRGLKELTMRIHDLLVEQSFKELSNDTYDPSSPWPLETYQVALLNIIFAFETGREACIKRARRLLSLLVAALRQNNCFCSEAQDRERSTHFPGPFVPWVFTTMERWKRFAVATLQIDVFLSLFCNQPPLLRREELDLGLTSTFAMWNSYGLHIFFPRHENEPWDRGAYKMASLDVASPQHSPQGVLIEDVQLCLLGTWSDIWLLQQQRRNRSEAVAAKVAVVSRQLEAYERRLDGIEDAVERPELHGQYTEFLFRAYSGKGLPSDPKWRERVLERIHSTMSRVRMLHRLLGMHLYADLPAVREIARMSPSLMSEPDTSASTPTPMWQRKALQIQEWAISPDSRAAVLQAMYVSRTYRESSAVLRSHPQQQPQLADPVAYMALSAAAAVFWAWSVHTVDVCTCAPGLPLDIGARRRAAEAGPEVDEWVRHGVGSIALHGMPVCKCSAAAWLTHFAEALARGGERWEMGSICANVCLSKLAFS</sequence>
<keyword evidence="1" id="KW-0479">Metal-binding</keyword>
<comment type="caution">
    <text evidence="11">The sequence shown here is derived from an EMBL/GenBank/DDBJ whole genome shotgun (WGS) entry which is preliminary data.</text>
</comment>
<dbReference type="SUPFAM" id="SSF57667">
    <property type="entry name" value="beta-beta-alpha zinc fingers"/>
    <property type="match status" value="1"/>
</dbReference>
<dbReference type="Pfam" id="PF00172">
    <property type="entry name" value="Zn_clus"/>
    <property type="match status" value="1"/>
</dbReference>
<dbReference type="CDD" id="cd00067">
    <property type="entry name" value="GAL4"/>
    <property type="match status" value="1"/>
</dbReference>
<keyword evidence="4" id="KW-0804">Transcription</keyword>
<protein>
    <submittedName>
        <fullName evidence="11">Transcription factor Zn, C2H2 / Cys6</fullName>
    </submittedName>
    <submittedName>
        <fullName evidence="10">Transcriptional regulator family: Fungal Specific TF and C2H2 zinc finger</fullName>
    </submittedName>
</protein>
<dbReference type="EMBL" id="JAWRVI010000021">
    <property type="protein sequence ID" value="KAK4089133.1"/>
    <property type="molecule type" value="Genomic_DNA"/>
</dbReference>
<dbReference type="SMART" id="SM00066">
    <property type="entry name" value="GAL4"/>
    <property type="match status" value="1"/>
</dbReference>
<dbReference type="OMA" id="NIPLCRC"/>
<dbReference type="SMART" id="SM00355">
    <property type="entry name" value="ZnF_C2H2"/>
    <property type="match status" value="2"/>
</dbReference>
<dbReference type="Proteomes" id="UP001287286">
    <property type="component" value="Unassembled WGS sequence"/>
</dbReference>
<feature type="domain" description="C2H2-type" evidence="9">
    <location>
        <begin position="38"/>
        <end position="65"/>
    </location>
</feature>
<evidence type="ECO:0000313" key="10">
    <source>
        <dbReference type="EMBL" id="KAK4089133.1"/>
    </source>
</evidence>
<dbReference type="InterPro" id="IPR036236">
    <property type="entry name" value="Znf_C2H2_sf"/>
</dbReference>
<dbReference type="Gene3D" id="4.10.240.10">
    <property type="entry name" value="Zn(2)-C6 fungal-type DNA-binding domain"/>
    <property type="match status" value="1"/>
</dbReference>
<evidence type="ECO:0000256" key="1">
    <source>
        <dbReference type="ARBA" id="ARBA00022723"/>
    </source>
</evidence>
<dbReference type="PROSITE" id="PS00463">
    <property type="entry name" value="ZN2_CY6_FUNGAL_1"/>
    <property type="match status" value="1"/>
</dbReference>
<name>A0A179HQH3_PURLI</name>
<feature type="compositionally biased region" description="Low complexity" evidence="7">
    <location>
        <begin position="132"/>
        <end position="151"/>
    </location>
</feature>
<evidence type="ECO:0000259" key="8">
    <source>
        <dbReference type="PROSITE" id="PS50048"/>
    </source>
</evidence>
<keyword evidence="3" id="KW-0805">Transcription regulation</keyword>
<dbReference type="GO" id="GO:0003677">
    <property type="term" value="F:DNA binding"/>
    <property type="evidence" value="ECO:0007669"/>
    <property type="project" value="InterPro"/>
</dbReference>
<dbReference type="PANTHER" id="PTHR47660">
    <property type="entry name" value="TRANSCRIPTION FACTOR WITH C2H2 AND ZN(2)-CYS(6) DNA BINDING DOMAIN (EUROFUNG)-RELATED-RELATED"/>
    <property type="match status" value="1"/>
</dbReference>
<dbReference type="Gene3D" id="3.30.160.60">
    <property type="entry name" value="Classic Zinc Finger"/>
    <property type="match status" value="2"/>
</dbReference>
<evidence type="ECO:0000313" key="13">
    <source>
        <dbReference type="Proteomes" id="UP001287286"/>
    </source>
</evidence>
<dbReference type="Pfam" id="PF04082">
    <property type="entry name" value="Fungal_trans"/>
    <property type="match status" value="1"/>
</dbReference>
<evidence type="ECO:0000256" key="2">
    <source>
        <dbReference type="ARBA" id="ARBA00022833"/>
    </source>
</evidence>
<feature type="domain" description="C2H2-type" evidence="9">
    <location>
        <begin position="12"/>
        <end position="38"/>
    </location>
</feature>
<dbReference type="InterPro" id="IPR007219">
    <property type="entry name" value="XnlR_reg_dom"/>
</dbReference>
<dbReference type="GO" id="GO:0008270">
    <property type="term" value="F:zinc ion binding"/>
    <property type="evidence" value="ECO:0007669"/>
    <property type="project" value="UniProtKB-KW"/>
</dbReference>
<dbReference type="CDD" id="cd12148">
    <property type="entry name" value="fungal_TF_MHR"/>
    <property type="match status" value="1"/>
</dbReference>
<dbReference type="PROSITE" id="PS00028">
    <property type="entry name" value="ZINC_FINGER_C2H2_1"/>
    <property type="match status" value="1"/>
</dbReference>
<evidence type="ECO:0000256" key="6">
    <source>
        <dbReference type="PROSITE-ProRule" id="PRU00042"/>
    </source>
</evidence>
<reference evidence="10 13" key="3">
    <citation type="journal article" date="2024" name="Microbiol. Resour. Announc.">
        <title>Genome annotations for the ascomycete fungi Trichoderma harzianum, Trichoderma aggressivum, and Purpureocillium lilacinum.</title>
        <authorList>
            <person name="Beijen E.P.W."/>
            <person name="Ohm R.A."/>
        </authorList>
    </citation>
    <scope>NUCLEOTIDE SEQUENCE [LARGE SCALE GENOMIC DNA]</scope>
    <source>
        <strain evidence="10 13">CBS 150709</strain>
    </source>
</reference>
<dbReference type="PROSITE" id="PS50048">
    <property type="entry name" value="ZN2_CY6_FUNGAL_2"/>
    <property type="match status" value="1"/>
</dbReference>
<feature type="domain" description="Zn(2)-C6 fungal-type" evidence="8">
    <location>
        <begin position="74"/>
        <end position="103"/>
    </location>
</feature>
<dbReference type="AlphaFoldDB" id="A0A179HQH3"/>
<organism evidence="11 12">
    <name type="scientific">Purpureocillium lilacinum</name>
    <name type="common">Paecilomyces lilacinus</name>
    <dbReference type="NCBI Taxonomy" id="33203"/>
    <lineage>
        <taxon>Eukaryota</taxon>
        <taxon>Fungi</taxon>
        <taxon>Dikarya</taxon>
        <taxon>Ascomycota</taxon>
        <taxon>Pezizomycotina</taxon>
        <taxon>Sordariomycetes</taxon>
        <taxon>Hypocreomycetidae</taxon>
        <taxon>Hypocreales</taxon>
        <taxon>Ophiocordycipitaceae</taxon>
        <taxon>Purpureocillium</taxon>
    </lineage>
</organism>
<dbReference type="EMBL" id="LSBI01000003">
    <property type="protein sequence ID" value="OAQ92244.1"/>
    <property type="molecule type" value="Genomic_DNA"/>
</dbReference>
<dbReference type="InterPro" id="IPR036864">
    <property type="entry name" value="Zn2-C6_fun-type_DNA-bd_sf"/>
</dbReference>
<evidence type="ECO:0000259" key="9">
    <source>
        <dbReference type="PROSITE" id="PS50157"/>
    </source>
</evidence>
<proteinExistence type="predicted"/>
<reference evidence="10" key="2">
    <citation type="submission" date="2023-11" db="EMBL/GenBank/DDBJ databases">
        <authorList>
            <person name="Beijen E."/>
            <person name="Ohm R.A."/>
        </authorList>
    </citation>
    <scope>NUCLEOTIDE SEQUENCE</scope>
    <source>
        <strain evidence="10">CBS 150709</strain>
    </source>
</reference>
<dbReference type="GO" id="GO:0006351">
    <property type="term" value="P:DNA-templated transcription"/>
    <property type="evidence" value="ECO:0007669"/>
    <property type="project" value="InterPro"/>
</dbReference>
<keyword evidence="5" id="KW-0539">Nucleus</keyword>
<keyword evidence="2" id="KW-0862">Zinc</keyword>
<evidence type="ECO:0000313" key="11">
    <source>
        <dbReference type="EMBL" id="OAQ92244.1"/>
    </source>
</evidence>
<dbReference type="InterPro" id="IPR013087">
    <property type="entry name" value="Znf_C2H2_type"/>
</dbReference>
<dbReference type="Proteomes" id="UP000078340">
    <property type="component" value="Unassembled WGS sequence"/>
</dbReference>
<evidence type="ECO:0000256" key="5">
    <source>
        <dbReference type="ARBA" id="ARBA00023242"/>
    </source>
</evidence>
<dbReference type="GO" id="GO:0000981">
    <property type="term" value="F:DNA-binding transcription factor activity, RNA polymerase II-specific"/>
    <property type="evidence" value="ECO:0007669"/>
    <property type="project" value="InterPro"/>
</dbReference>
<dbReference type="GeneID" id="28886115"/>
<dbReference type="PROSITE" id="PS50157">
    <property type="entry name" value="ZINC_FINGER_C2H2_2"/>
    <property type="match status" value="2"/>
</dbReference>
<evidence type="ECO:0000256" key="3">
    <source>
        <dbReference type="ARBA" id="ARBA00023015"/>
    </source>
</evidence>
<reference evidence="11 12" key="1">
    <citation type="submission" date="2016-02" db="EMBL/GenBank/DDBJ databases">
        <title>Biosynthesis of antibiotic leucinostatins and their inhibition on Phytophthora in bio-control Purpureocillium lilacinum.</title>
        <authorList>
            <person name="Wang G."/>
            <person name="Liu Z."/>
            <person name="Lin R."/>
            <person name="Li E."/>
            <person name="Mao Z."/>
            <person name="Ling J."/>
            <person name="Yin W."/>
            <person name="Xie B."/>
        </authorList>
    </citation>
    <scope>NUCLEOTIDE SEQUENCE [LARGE SCALE GENOMIC DNA]</scope>
    <source>
        <strain evidence="11">PLFJ-1</strain>
    </source>
</reference>
<dbReference type="InterPro" id="IPR001138">
    <property type="entry name" value="Zn2Cys6_DnaBD"/>
</dbReference>
<dbReference type="KEGG" id="plj:28886115"/>
<keyword evidence="6" id="KW-0863">Zinc-finger</keyword>
<feature type="region of interest" description="Disordered" evidence="7">
    <location>
        <begin position="106"/>
        <end position="176"/>
    </location>
</feature>